<dbReference type="InterPro" id="IPR007353">
    <property type="entry name" value="DUF421"/>
</dbReference>
<evidence type="ECO:0000256" key="2">
    <source>
        <dbReference type="ARBA" id="ARBA00006448"/>
    </source>
</evidence>
<evidence type="ECO:0000256" key="3">
    <source>
        <dbReference type="ARBA" id="ARBA00022475"/>
    </source>
</evidence>
<feature type="transmembrane region" description="Helical" evidence="7">
    <location>
        <begin position="6"/>
        <end position="26"/>
    </location>
</feature>
<evidence type="ECO:0000256" key="1">
    <source>
        <dbReference type="ARBA" id="ARBA00004651"/>
    </source>
</evidence>
<dbReference type="PANTHER" id="PTHR34582:SF6">
    <property type="entry name" value="UPF0702 TRANSMEMBRANE PROTEIN YCAP"/>
    <property type="match status" value="1"/>
</dbReference>
<name>A0A3R9DRB9_9BACI</name>
<comment type="similarity">
    <text evidence="2">Belongs to the UPF0702 family.</text>
</comment>
<dbReference type="GO" id="GO:0005886">
    <property type="term" value="C:plasma membrane"/>
    <property type="evidence" value="ECO:0007669"/>
    <property type="project" value="UniProtKB-SubCell"/>
</dbReference>
<accession>A0A3R9DRB9</accession>
<organism evidence="9 10">
    <name type="scientific">Mesobacillus subterraneus</name>
    <dbReference type="NCBI Taxonomy" id="285983"/>
    <lineage>
        <taxon>Bacteria</taxon>
        <taxon>Bacillati</taxon>
        <taxon>Bacillota</taxon>
        <taxon>Bacilli</taxon>
        <taxon>Bacillales</taxon>
        <taxon>Bacillaceae</taxon>
        <taxon>Mesobacillus</taxon>
    </lineage>
</organism>
<dbReference type="Proteomes" id="UP000279911">
    <property type="component" value="Unassembled WGS sequence"/>
</dbReference>
<evidence type="ECO:0000259" key="8">
    <source>
        <dbReference type="Pfam" id="PF04239"/>
    </source>
</evidence>
<keyword evidence="3" id="KW-1003">Cell membrane</keyword>
<dbReference type="AlphaFoldDB" id="A0A3R9DRB9"/>
<reference evidence="10" key="1">
    <citation type="submission" date="2018-12" db="EMBL/GenBank/DDBJ databases">
        <title>Bacillus chawlae sp. nov., Bacillus glennii sp. nov., and Bacillus saganii sp. nov. Isolated from the Vehicle Assembly Building at Kennedy Space Center where the Viking Spacecraft were Assembled.</title>
        <authorList>
            <person name="Seuylemezian A."/>
            <person name="Vaishampayan P."/>
        </authorList>
    </citation>
    <scope>NUCLEOTIDE SEQUENCE [LARGE SCALE GENOMIC DNA]</scope>
    <source>
        <strain evidence="10">DSM 13966</strain>
    </source>
</reference>
<dbReference type="Gene3D" id="3.30.240.20">
    <property type="entry name" value="bsu07140 like domains"/>
    <property type="match status" value="2"/>
</dbReference>
<keyword evidence="5 7" id="KW-1133">Transmembrane helix</keyword>
<feature type="transmembrane region" description="Helical" evidence="7">
    <location>
        <begin position="62"/>
        <end position="82"/>
    </location>
</feature>
<evidence type="ECO:0000256" key="6">
    <source>
        <dbReference type="ARBA" id="ARBA00023136"/>
    </source>
</evidence>
<dbReference type="PANTHER" id="PTHR34582">
    <property type="entry name" value="UPF0702 TRANSMEMBRANE PROTEIN YCAP"/>
    <property type="match status" value="1"/>
</dbReference>
<comment type="caution">
    <text evidence="9">The sequence shown here is derived from an EMBL/GenBank/DDBJ whole genome shotgun (WGS) entry which is preliminary data.</text>
</comment>
<gene>
    <name evidence="9" type="ORF">EJA10_16950</name>
</gene>
<feature type="transmembrane region" description="Helical" evidence="7">
    <location>
        <begin position="38"/>
        <end position="56"/>
    </location>
</feature>
<comment type="subcellular location">
    <subcellularLocation>
        <location evidence="1">Cell membrane</location>
        <topology evidence="1">Multi-pass membrane protein</topology>
    </subcellularLocation>
</comment>
<dbReference type="Pfam" id="PF04239">
    <property type="entry name" value="DUF421"/>
    <property type="match status" value="1"/>
</dbReference>
<keyword evidence="4 7" id="KW-0812">Transmembrane</keyword>
<proteinExistence type="inferred from homology"/>
<feature type="domain" description="YetF C-terminal" evidence="8">
    <location>
        <begin position="85"/>
        <end position="217"/>
    </location>
</feature>
<dbReference type="InterPro" id="IPR023090">
    <property type="entry name" value="UPF0702_alpha/beta_dom_sf"/>
</dbReference>
<protein>
    <submittedName>
        <fullName evidence="9">DUF421 domain-containing protein</fullName>
    </submittedName>
</protein>
<evidence type="ECO:0000256" key="5">
    <source>
        <dbReference type="ARBA" id="ARBA00022989"/>
    </source>
</evidence>
<dbReference type="OrthoDB" id="9778331at2"/>
<evidence type="ECO:0000256" key="7">
    <source>
        <dbReference type="SAM" id="Phobius"/>
    </source>
</evidence>
<dbReference type="EMBL" id="RSFW01000019">
    <property type="protein sequence ID" value="RSD25493.1"/>
    <property type="molecule type" value="Genomic_DNA"/>
</dbReference>
<sequence length="240" mass="26858">MKLLEEMLILLGRVVTILPLMLFAALFMGRRSVGELPVFDFLILLAFGAVVGADIADPNIPHIHTAVAIILIALLQKIVAYLKIKSRKIGRLLTFEPITVINDGQFIVKNLKKTQYSIDNILLMLREKDIFDIRGVRMGILEANGNLTVLKKAAKAPVTLEDMKLSKATEDFAMPLIIDGKLYHQVLAQLNLNEGWLNAKLAELSIQDMKEVFFASITEDKVLHISLKKHVPDSIPPIYH</sequence>
<keyword evidence="6 7" id="KW-0472">Membrane</keyword>
<evidence type="ECO:0000313" key="9">
    <source>
        <dbReference type="EMBL" id="RSD25493.1"/>
    </source>
</evidence>
<evidence type="ECO:0000256" key="4">
    <source>
        <dbReference type="ARBA" id="ARBA00022692"/>
    </source>
</evidence>
<dbReference type="RefSeq" id="WP_125481212.1">
    <property type="nucleotide sequence ID" value="NZ_RSFW01000019.1"/>
</dbReference>
<evidence type="ECO:0000313" key="10">
    <source>
        <dbReference type="Proteomes" id="UP000279911"/>
    </source>
</evidence>